<dbReference type="PANTHER" id="PTHR23360">
    <property type="entry name" value="G-PROTEIN COUPLED RECEPTORS FAMILY 1 PROFILE DOMAIN-CONTAINING PROTEIN-RELATED"/>
    <property type="match status" value="1"/>
</dbReference>
<dbReference type="InterPro" id="IPR047130">
    <property type="entry name" value="7TM_GPCR_Srsx_nematod"/>
</dbReference>
<feature type="transmembrane region" description="Helical" evidence="5">
    <location>
        <begin position="145"/>
        <end position="171"/>
    </location>
</feature>
<dbReference type="InterPro" id="IPR000276">
    <property type="entry name" value="GPCR_Rhodpsn"/>
</dbReference>
<evidence type="ECO:0000256" key="4">
    <source>
        <dbReference type="ARBA" id="ARBA00023136"/>
    </source>
</evidence>
<dbReference type="Proteomes" id="UP000659654">
    <property type="component" value="Unassembled WGS sequence"/>
</dbReference>
<feature type="transmembrane region" description="Helical" evidence="5">
    <location>
        <begin position="104"/>
        <end position="124"/>
    </location>
</feature>
<reference evidence="11" key="1">
    <citation type="submission" date="2016-11" db="UniProtKB">
        <authorList>
            <consortium name="WormBaseParasite"/>
        </authorList>
    </citation>
    <scope>IDENTIFICATION</scope>
</reference>
<keyword evidence="2 5" id="KW-0812">Transmembrane</keyword>
<protein>
    <submittedName>
        <fullName evidence="7">(pine wood nematode) hypothetical protein</fullName>
    </submittedName>
    <submittedName>
        <fullName evidence="11">G_PROTEIN_RECEP_F1_2 domain-containing protein</fullName>
    </submittedName>
    <submittedName>
        <fullName evidence="8">Srsx-24</fullName>
    </submittedName>
</protein>
<dbReference type="InterPro" id="IPR017452">
    <property type="entry name" value="GPCR_Rhodpsn_7TM"/>
</dbReference>
<evidence type="ECO:0000256" key="3">
    <source>
        <dbReference type="ARBA" id="ARBA00022989"/>
    </source>
</evidence>
<keyword evidence="3 5" id="KW-1133">Transmembrane helix</keyword>
<dbReference type="Proteomes" id="UP000582659">
    <property type="component" value="Unassembled WGS sequence"/>
</dbReference>
<evidence type="ECO:0000313" key="8">
    <source>
        <dbReference type="EMBL" id="QIJ32630.1"/>
    </source>
</evidence>
<dbReference type="WBParaSite" id="BXY_0809300.1">
    <property type="protein sequence ID" value="BXY_0809300.1"/>
    <property type="gene ID" value="BXY_0809300"/>
</dbReference>
<feature type="domain" description="G-protein coupled receptors family 1 profile" evidence="6">
    <location>
        <begin position="47"/>
        <end position="289"/>
    </location>
</feature>
<name>A0A1I7S508_BURXY</name>
<comment type="subcellular location">
    <subcellularLocation>
        <location evidence="1">Membrane</location>
    </subcellularLocation>
</comment>
<dbReference type="eggNOG" id="ENOG502STZG">
    <property type="taxonomic scope" value="Eukaryota"/>
</dbReference>
<evidence type="ECO:0000256" key="1">
    <source>
        <dbReference type="ARBA" id="ARBA00004370"/>
    </source>
</evidence>
<reference evidence="7" key="3">
    <citation type="submission" date="2020-09" db="EMBL/GenBank/DDBJ databases">
        <authorList>
            <person name="Kikuchi T."/>
        </authorList>
    </citation>
    <scope>NUCLEOTIDE SEQUENCE</scope>
    <source>
        <strain evidence="7">Ka4C1</strain>
    </source>
</reference>
<dbReference type="Gene3D" id="1.20.1070.10">
    <property type="entry name" value="Rhodopsin 7-helix transmembrane proteins"/>
    <property type="match status" value="1"/>
</dbReference>
<keyword evidence="4 5" id="KW-0472">Membrane</keyword>
<proteinExistence type="evidence at transcript level"/>
<dbReference type="PROSITE" id="PS50262">
    <property type="entry name" value="G_PROTEIN_RECEP_F1_2"/>
    <property type="match status" value="1"/>
</dbReference>
<feature type="transmembrane region" description="Helical" evidence="5">
    <location>
        <begin position="68"/>
        <end position="92"/>
    </location>
</feature>
<reference evidence="8" key="2">
    <citation type="submission" date="2019-07" db="EMBL/GenBank/DDBJ databases">
        <authorList>
            <person name="Zhao M."/>
            <person name="Zhao L."/>
            <person name="Sun J."/>
        </authorList>
    </citation>
    <scope>NUCLEOTIDE SEQUENCE</scope>
    <source>
        <tissue evidence="8">Whole body</tissue>
    </source>
</reference>
<dbReference type="SUPFAM" id="SSF81321">
    <property type="entry name" value="Family A G protein-coupled receptor-like"/>
    <property type="match status" value="1"/>
</dbReference>
<dbReference type="CDD" id="cd00637">
    <property type="entry name" value="7tm_classA_rhodopsin-like"/>
    <property type="match status" value="1"/>
</dbReference>
<dbReference type="InterPro" id="IPR019424">
    <property type="entry name" value="7TM_GPCR_Srsx"/>
</dbReference>
<dbReference type="SMART" id="SM01381">
    <property type="entry name" value="7TM_GPCR_Srsx"/>
    <property type="match status" value="1"/>
</dbReference>
<evidence type="ECO:0000313" key="7">
    <source>
        <dbReference type="EMBL" id="CAD5227361.1"/>
    </source>
</evidence>
<dbReference type="OrthoDB" id="5820127at2759"/>
<gene>
    <name evidence="7" type="ORF">BXYJ_LOCUS9906</name>
</gene>
<feature type="transmembrane region" description="Helical" evidence="5">
    <location>
        <begin position="267"/>
        <end position="289"/>
    </location>
</feature>
<feature type="transmembrane region" description="Helical" evidence="5">
    <location>
        <begin position="228"/>
        <end position="255"/>
    </location>
</feature>
<dbReference type="GO" id="GO:0004930">
    <property type="term" value="F:G protein-coupled receptor activity"/>
    <property type="evidence" value="ECO:0007669"/>
    <property type="project" value="InterPro"/>
</dbReference>
<evidence type="ECO:0000256" key="5">
    <source>
        <dbReference type="SAM" id="Phobius"/>
    </source>
</evidence>
<evidence type="ECO:0000313" key="9">
    <source>
        <dbReference type="Proteomes" id="UP000095284"/>
    </source>
</evidence>
<dbReference type="AlphaFoldDB" id="A0A1I7S508"/>
<dbReference type="EMBL" id="CAJFDI010000004">
    <property type="protein sequence ID" value="CAD5227361.1"/>
    <property type="molecule type" value="Genomic_DNA"/>
</dbReference>
<evidence type="ECO:0000313" key="11">
    <source>
        <dbReference type="WBParaSite" id="BXY_0809300.1"/>
    </source>
</evidence>
<evidence type="ECO:0000259" key="6">
    <source>
        <dbReference type="PROSITE" id="PS50262"/>
    </source>
</evidence>
<dbReference type="EMBL" id="MN206772">
    <property type="protein sequence ID" value="QIJ32630.1"/>
    <property type="molecule type" value="mRNA"/>
</dbReference>
<evidence type="ECO:0000256" key="2">
    <source>
        <dbReference type="ARBA" id="ARBA00022692"/>
    </source>
</evidence>
<dbReference type="Proteomes" id="UP000095284">
    <property type="component" value="Unplaced"/>
</dbReference>
<feature type="transmembrane region" description="Helical" evidence="5">
    <location>
        <begin position="30"/>
        <end position="56"/>
    </location>
</feature>
<organism evidence="9 11">
    <name type="scientific">Bursaphelenchus xylophilus</name>
    <name type="common">Pinewood nematode worm</name>
    <name type="synonym">Aphelenchoides xylophilus</name>
    <dbReference type="NCBI Taxonomy" id="6326"/>
    <lineage>
        <taxon>Eukaryota</taxon>
        <taxon>Metazoa</taxon>
        <taxon>Ecdysozoa</taxon>
        <taxon>Nematoda</taxon>
        <taxon>Chromadorea</taxon>
        <taxon>Rhabditida</taxon>
        <taxon>Tylenchina</taxon>
        <taxon>Tylenchomorpha</taxon>
        <taxon>Aphelenchoidea</taxon>
        <taxon>Aphelenchoididae</taxon>
        <taxon>Bursaphelenchus</taxon>
    </lineage>
</organism>
<keyword evidence="10" id="KW-1185">Reference proteome</keyword>
<dbReference type="PRINTS" id="PR00237">
    <property type="entry name" value="GPCRRHODOPSN"/>
</dbReference>
<accession>A0A1I7S508</accession>
<dbReference type="EMBL" id="CAJFCV020000004">
    <property type="protein sequence ID" value="CAG9117580.1"/>
    <property type="molecule type" value="Genomic_DNA"/>
</dbReference>
<sequence length="329" mass="36527">MADSADPYAGMTMPEYLYKTYNGKGAQPRIYIPAFFLLAIMLAGYVGNALVIMATFTNKKLQGSCNYFIAFGCFADMIHTSAHWVFVYTTAITGENFIPYDRCLWYQTLPLIFITISIIMTLLVGIDRLVSVTFPVAYGKTNKTAIITGGVVLSFACGAYFYGISYLHAFTPEGKNPVLCVIVSALGGRAFFAWFNFCVLVNLIDLVIYSSVWLILRFKAGMSDDSKKVFRSLFAIMLTVAFGWLANAFCQAVIAPAFIKVEYQYEFMVYFGIPVNLASSGGFVTLYIFSQEYRRTFRKLLHLKTTKGGAASTAVTHTSKAESSRKNSS</sequence>
<dbReference type="Pfam" id="PF10320">
    <property type="entry name" value="7TM_GPCR_Srsx"/>
    <property type="match status" value="1"/>
</dbReference>
<evidence type="ECO:0000313" key="10">
    <source>
        <dbReference type="Proteomes" id="UP000659654"/>
    </source>
</evidence>
<dbReference type="GO" id="GO:0016020">
    <property type="term" value="C:membrane"/>
    <property type="evidence" value="ECO:0007669"/>
    <property type="project" value="UniProtKB-SubCell"/>
</dbReference>
<feature type="transmembrane region" description="Helical" evidence="5">
    <location>
        <begin position="191"/>
        <end position="216"/>
    </location>
</feature>
<dbReference type="PANTHER" id="PTHR23360:SF5">
    <property type="entry name" value="G-PROTEIN COUPLED RECEPTORS FAMILY 1 PROFILE DOMAIN-CONTAINING PROTEIN"/>
    <property type="match status" value="1"/>
</dbReference>